<accession>A0A841MR83</accession>
<evidence type="ECO:0000313" key="4">
    <source>
        <dbReference type="Proteomes" id="UP000588604"/>
    </source>
</evidence>
<sequence length="209" mass="23951">MQTKIEKIDSSSALAIKIIEPQEVDDLDFLSFREKLSYANISHPEKRMEWATARMAIKDALETLHVPYPGFFKDEHGKSHSMNGNGYVSLSHTEGLAGAIYHRDSPVGIDMDFVREKILKIGFRFLDPSELDFLEKDPVHYTLAWSAKESIFKCQGRRGVSFRDNILLEPFAPGDSLIKAKIRNTDFSNHHYEVQARVFPDTVLTYTIW</sequence>
<dbReference type="SUPFAM" id="SSF56214">
    <property type="entry name" value="4'-phosphopantetheinyl transferase"/>
    <property type="match status" value="2"/>
</dbReference>
<dbReference type="Gene3D" id="3.90.470.20">
    <property type="entry name" value="4'-phosphopantetheinyl transferase domain"/>
    <property type="match status" value="2"/>
</dbReference>
<evidence type="ECO:0000259" key="2">
    <source>
        <dbReference type="Pfam" id="PF01648"/>
    </source>
</evidence>
<dbReference type="EMBL" id="JACIJO010000001">
    <property type="protein sequence ID" value="MBB6325128.1"/>
    <property type="molecule type" value="Genomic_DNA"/>
</dbReference>
<dbReference type="Pfam" id="PF01648">
    <property type="entry name" value="ACPS"/>
    <property type="match status" value="1"/>
</dbReference>
<organism evidence="3 4">
    <name type="scientific">Algoriphagus iocasae</name>
    <dbReference type="NCBI Taxonomy" id="1836499"/>
    <lineage>
        <taxon>Bacteria</taxon>
        <taxon>Pseudomonadati</taxon>
        <taxon>Bacteroidota</taxon>
        <taxon>Cytophagia</taxon>
        <taxon>Cytophagales</taxon>
        <taxon>Cyclobacteriaceae</taxon>
        <taxon>Algoriphagus</taxon>
    </lineage>
</organism>
<dbReference type="GO" id="GO:0000287">
    <property type="term" value="F:magnesium ion binding"/>
    <property type="evidence" value="ECO:0007669"/>
    <property type="project" value="InterPro"/>
</dbReference>
<feature type="domain" description="4'-phosphopantetheinyl transferase" evidence="2">
    <location>
        <begin position="106"/>
        <end position="190"/>
    </location>
</feature>
<dbReference type="InterPro" id="IPR037143">
    <property type="entry name" value="4-PPantetheinyl_Trfase_dom_sf"/>
</dbReference>
<proteinExistence type="predicted"/>
<keyword evidence="4" id="KW-1185">Reference proteome</keyword>
<dbReference type="AlphaFoldDB" id="A0A841MR83"/>
<comment type="caution">
    <text evidence="3">The sequence shown here is derived from an EMBL/GenBank/DDBJ whole genome shotgun (WGS) entry which is preliminary data.</text>
</comment>
<gene>
    <name evidence="3" type="ORF">FHS59_000743</name>
</gene>
<evidence type="ECO:0000256" key="1">
    <source>
        <dbReference type="ARBA" id="ARBA00022679"/>
    </source>
</evidence>
<reference evidence="3 4" key="1">
    <citation type="submission" date="2020-08" db="EMBL/GenBank/DDBJ databases">
        <title>Genomic Encyclopedia of Type Strains, Phase IV (KMG-IV): sequencing the most valuable type-strain genomes for metagenomic binning, comparative biology and taxonomic classification.</title>
        <authorList>
            <person name="Goeker M."/>
        </authorList>
    </citation>
    <scope>NUCLEOTIDE SEQUENCE [LARGE SCALE GENOMIC DNA]</scope>
    <source>
        <strain evidence="3 4">DSM 102044</strain>
    </source>
</reference>
<dbReference type="InterPro" id="IPR008278">
    <property type="entry name" value="4-PPantetheinyl_Trfase_dom"/>
</dbReference>
<name>A0A841MR83_9BACT</name>
<dbReference type="Proteomes" id="UP000588604">
    <property type="component" value="Unassembled WGS sequence"/>
</dbReference>
<evidence type="ECO:0000313" key="3">
    <source>
        <dbReference type="EMBL" id="MBB6325128.1"/>
    </source>
</evidence>
<keyword evidence="1 3" id="KW-0808">Transferase</keyword>
<dbReference type="RefSeq" id="WP_184493164.1">
    <property type="nucleotide sequence ID" value="NZ_JACIJO010000001.1"/>
</dbReference>
<dbReference type="GO" id="GO:0008897">
    <property type="term" value="F:holo-[acyl-carrier-protein] synthase activity"/>
    <property type="evidence" value="ECO:0007669"/>
    <property type="project" value="InterPro"/>
</dbReference>
<protein>
    <submittedName>
        <fullName evidence="3">Phosphopantetheinyl transferase</fullName>
    </submittedName>
</protein>